<dbReference type="STRING" id="370764.SAMN04489810_0574"/>
<dbReference type="InterPro" id="IPR051908">
    <property type="entry name" value="Ribosomal_N-acetyltransferase"/>
</dbReference>
<dbReference type="GO" id="GO:1990189">
    <property type="term" value="F:protein N-terminal-serine acetyltransferase activity"/>
    <property type="evidence" value="ECO:0007669"/>
    <property type="project" value="TreeGrafter"/>
</dbReference>
<dbReference type="AlphaFoldDB" id="A0A1G7V389"/>
<proteinExistence type="predicted"/>
<dbReference type="PROSITE" id="PS51186">
    <property type="entry name" value="GNAT"/>
    <property type="match status" value="1"/>
</dbReference>
<dbReference type="RefSeq" id="WP_091485950.1">
    <property type="nucleotide sequence ID" value="NZ_LT629692.1"/>
</dbReference>
<dbReference type="CDD" id="cd04301">
    <property type="entry name" value="NAT_SF"/>
    <property type="match status" value="1"/>
</dbReference>
<dbReference type="OrthoDB" id="9132139at2"/>
<protein>
    <submittedName>
        <fullName evidence="2">Protein N-acetyltransferase, RimJ/RimL family</fullName>
    </submittedName>
</protein>
<dbReference type="GO" id="GO:0005737">
    <property type="term" value="C:cytoplasm"/>
    <property type="evidence" value="ECO:0007669"/>
    <property type="project" value="TreeGrafter"/>
</dbReference>
<dbReference type="Proteomes" id="UP000199009">
    <property type="component" value="Chromosome I"/>
</dbReference>
<evidence type="ECO:0000259" key="1">
    <source>
        <dbReference type="PROSITE" id="PS51186"/>
    </source>
</evidence>
<sequence length="198" mass="22619">MALPWDFRPLHGERVTLDLLCEDDFEPLYEMQSDPEVCRFLLYEPRSREKVAEVLARDAGAGRLDKPDDFVQPAIRDEDGRFVGTMYFHLQSVEDRTAEIGWILHPSAVGKGYATEAARLLLDVAFDEIGLHRVYAELDPRNDASVAMCLRLGMRHEAHFVEHMWLKDEWSDTGIYAILEREWRGATSRSPNGPSVTA</sequence>
<dbReference type="PANTHER" id="PTHR43441:SF11">
    <property type="entry name" value="RIBOSOMAL-PROTEIN-SERINE ACETYLTRANSFERASE"/>
    <property type="match status" value="1"/>
</dbReference>
<reference evidence="2 3" key="1">
    <citation type="submission" date="2016-10" db="EMBL/GenBank/DDBJ databases">
        <authorList>
            <person name="de Groot N.N."/>
        </authorList>
    </citation>
    <scope>NUCLEOTIDE SEQUENCE [LARGE SCALE GENOMIC DNA]</scope>
    <source>
        <strain evidence="2 3">DSM 23142</strain>
    </source>
</reference>
<organism evidence="2 3">
    <name type="scientific">Microbacterium pygmaeum</name>
    <dbReference type="NCBI Taxonomy" id="370764"/>
    <lineage>
        <taxon>Bacteria</taxon>
        <taxon>Bacillati</taxon>
        <taxon>Actinomycetota</taxon>
        <taxon>Actinomycetes</taxon>
        <taxon>Micrococcales</taxon>
        <taxon>Microbacteriaceae</taxon>
        <taxon>Microbacterium</taxon>
    </lineage>
</organism>
<dbReference type="PANTHER" id="PTHR43441">
    <property type="entry name" value="RIBOSOMAL-PROTEIN-SERINE ACETYLTRANSFERASE"/>
    <property type="match status" value="1"/>
</dbReference>
<name>A0A1G7V389_9MICO</name>
<feature type="domain" description="N-acetyltransferase" evidence="1">
    <location>
        <begin position="15"/>
        <end position="182"/>
    </location>
</feature>
<accession>A0A1G7V389</accession>
<dbReference type="InterPro" id="IPR000182">
    <property type="entry name" value="GNAT_dom"/>
</dbReference>
<gene>
    <name evidence="2" type="ORF">SAMN04489810_0574</name>
</gene>
<keyword evidence="2" id="KW-0808">Transferase</keyword>
<dbReference type="GO" id="GO:0008999">
    <property type="term" value="F:protein-N-terminal-alanine acetyltransferase activity"/>
    <property type="evidence" value="ECO:0007669"/>
    <property type="project" value="TreeGrafter"/>
</dbReference>
<evidence type="ECO:0000313" key="2">
    <source>
        <dbReference type="EMBL" id="SDG53971.1"/>
    </source>
</evidence>
<dbReference type="SUPFAM" id="SSF55729">
    <property type="entry name" value="Acyl-CoA N-acyltransferases (Nat)"/>
    <property type="match status" value="1"/>
</dbReference>
<dbReference type="InterPro" id="IPR016181">
    <property type="entry name" value="Acyl_CoA_acyltransferase"/>
</dbReference>
<keyword evidence="3" id="KW-1185">Reference proteome</keyword>
<evidence type="ECO:0000313" key="3">
    <source>
        <dbReference type="Proteomes" id="UP000199009"/>
    </source>
</evidence>
<dbReference type="Gene3D" id="3.40.630.30">
    <property type="match status" value="1"/>
</dbReference>
<dbReference type="EMBL" id="LT629692">
    <property type="protein sequence ID" value="SDG53971.1"/>
    <property type="molecule type" value="Genomic_DNA"/>
</dbReference>
<dbReference type="Pfam" id="PF13302">
    <property type="entry name" value="Acetyltransf_3"/>
    <property type="match status" value="1"/>
</dbReference>